<sequence length="573" mass="65438">MGVKPHVQTAIYLIWIMLVPAGMWFTYQTFPPHLSGNWHELIAFLALMAIVASMPIIINNVPIFLIQWVSFTVFLIFGLFVEMVFAQIAVLVLLVKLRVPKDQLFRIPLNLIMFFLVSFFSGTFYYLIGGQTAPRLTENSEAFLLAILYAVLNYFINQVIVSFNLFFIYKRKNAYFGKDLLVETLTTIITIPVGVVLYILYNELGLLSLLFVGIPFVSLSVIFNLYYSSEKINQYLQKTGEIGHQMAERLQVDDVVTLFIQKLGGMLPVDYAYVFEVSGDELKLIRYVEEGRVDPYNRPPLKKNEGISGMVWAKQKACFFSRKKEWTHITSGGYLPKDARSILSVPIMRNKMVIGVLLLASKQERAYEKYQLTIVDILCSYFAVAMENAKHYERTKMQSERCSLTKLFNYRYFENALMKEFEQLKRYERDVISLIILDIDHFKTVNDTYGHQSGNEILIDIAGRISKLVGSRGTVARYGGEEFVVLLPDVSKGEAYQTAELIRESIANWPFTLYETIDQDQKKQQVKITASIGVATAPEDAEDALALIRHADRALYVGAKRAGRNRVAEYSSC</sequence>
<evidence type="ECO:0000256" key="1">
    <source>
        <dbReference type="SAM" id="Phobius"/>
    </source>
</evidence>
<dbReference type="InterPro" id="IPR043128">
    <property type="entry name" value="Rev_trsase/Diguanyl_cyclase"/>
</dbReference>
<keyword evidence="3" id="KW-0808">Transferase</keyword>
<dbReference type="EMBL" id="JAGYPF010000005">
    <property type="protein sequence ID" value="MBS4215467.1"/>
    <property type="molecule type" value="Genomic_DNA"/>
</dbReference>
<dbReference type="CDD" id="cd01949">
    <property type="entry name" value="GGDEF"/>
    <property type="match status" value="1"/>
</dbReference>
<keyword evidence="3" id="KW-0548">Nucleotidyltransferase</keyword>
<dbReference type="FunFam" id="3.30.70.270:FF:000001">
    <property type="entry name" value="Diguanylate cyclase domain protein"/>
    <property type="match status" value="1"/>
</dbReference>
<dbReference type="InterPro" id="IPR029016">
    <property type="entry name" value="GAF-like_dom_sf"/>
</dbReference>
<feature type="transmembrane region" description="Helical" evidence="1">
    <location>
        <begin position="107"/>
        <end position="128"/>
    </location>
</feature>
<feature type="transmembrane region" description="Helical" evidence="1">
    <location>
        <begin position="12"/>
        <end position="30"/>
    </location>
</feature>
<dbReference type="SMART" id="SM00065">
    <property type="entry name" value="GAF"/>
    <property type="match status" value="1"/>
</dbReference>
<proteinExistence type="predicted"/>
<dbReference type="Pfam" id="PF00990">
    <property type="entry name" value="GGDEF"/>
    <property type="match status" value="1"/>
</dbReference>
<dbReference type="InterPro" id="IPR000160">
    <property type="entry name" value="GGDEF_dom"/>
</dbReference>
<dbReference type="PROSITE" id="PS50887">
    <property type="entry name" value="GGDEF"/>
    <property type="match status" value="1"/>
</dbReference>
<dbReference type="InterPro" id="IPR003018">
    <property type="entry name" value="GAF"/>
</dbReference>
<evidence type="ECO:0000313" key="3">
    <source>
        <dbReference type="EMBL" id="MBS4215467.1"/>
    </source>
</evidence>
<dbReference type="EC" id="2.7.7.65" evidence="3"/>
<feature type="transmembrane region" description="Helical" evidence="1">
    <location>
        <begin position="143"/>
        <end position="168"/>
    </location>
</feature>
<keyword evidence="4" id="KW-1185">Reference proteome</keyword>
<keyword evidence="1" id="KW-1133">Transmembrane helix</keyword>
<dbReference type="GO" id="GO:0005886">
    <property type="term" value="C:plasma membrane"/>
    <property type="evidence" value="ECO:0007669"/>
    <property type="project" value="TreeGrafter"/>
</dbReference>
<name>A0A942U9L4_9BACI</name>
<dbReference type="InterPro" id="IPR029787">
    <property type="entry name" value="Nucleotide_cyclase"/>
</dbReference>
<dbReference type="Gene3D" id="3.30.70.270">
    <property type="match status" value="1"/>
</dbReference>
<reference evidence="3" key="1">
    <citation type="submission" date="2021-05" db="EMBL/GenBank/DDBJ databases">
        <title>Novel Bacillus species.</title>
        <authorList>
            <person name="Liu G."/>
        </authorList>
    </citation>
    <scope>NUCLEOTIDE SEQUENCE</scope>
    <source>
        <strain evidence="3">FJAT-49825</strain>
    </source>
</reference>
<dbReference type="GO" id="GO:0043709">
    <property type="term" value="P:cell adhesion involved in single-species biofilm formation"/>
    <property type="evidence" value="ECO:0007669"/>
    <property type="project" value="TreeGrafter"/>
</dbReference>
<feature type="transmembrane region" description="Helical" evidence="1">
    <location>
        <begin position="180"/>
        <end position="201"/>
    </location>
</feature>
<feature type="transmembrane region" description="Helical" evidence="1">
    <location>
        <begin position="207"/>
        <end position="227"/>
    </location>
</feature>
<dbReference type="Proteomes" id="UP000679749">
    <property type="component" value="Unassembled WGS sequence"/>
</dbReference>
<dbReference type="Gene3D" id="3.30.450.40">
    <property type="match status" value="1"/>
</dbReference>
<keyword evidence="1" id="KW-0812">Transmembrane</keyword>
<dbReference type="Pfam" id="PF13185">
    <property type="entry name" value="GAF_2"/>
    <property type="match status" value="1"/>
</dbReference>
<feature type="transmembrane region" description="Helical" evidence="1">
    <location>
        <begin position="42"/>
        <end position="65"/>
    </location>
</feature>
<dbReference type="PANTHER" id="PTHR45138">
    <property type="entry name" value="REGULATORY COMPONENTS OF SENSORY TRANSDUCTION SYSTEM"/>
    <property type="match status" value="1"/>
</dbReference>
<keyword evidence="1" id="KW-0472">Membrane</keyword>
<feature type="domain" description="GGDEF" evidence="2">
    <location>
        <begin position="430"/>
        <end position="572"/>
    </location>
</feature>
<dbReference type="InterPro" id="IPR050469">
    <property type="entry name" value="Diguanylate_Cyclase"/>
</dbReference>
<dbReference type="AlphaFoldDB" id="A0A942U9L4"/>
<dbReference type="SUPFAM" id="SSF55073">
    <property type="entry name" value="Nucleotide cyclase"/>
    <property type="match status" value="1"/>
</dbReference>
<feature type="transmembrane region" description="Helical" evidence="1">
    <location>
        <begin position="71"/>
        <end position="95"/>
    </location>
</feature>
<dbReference type="NCBIfam" id="TIGR00254">
    <property type="entry name" value="GGDEF"/>
    <property type="match status" value="1"/>
</dbReference>
<accession>A0A942U9L4</accession>
<comment type="caution">
    <text evidence="3">The sequence shown here is derived from an EMBL/GenBank/DDBJ whole genome shotgun (WGS) entry which is preliminary data.</text>
</comment>
<organism evidence="3 4">
    <name type="scientific">Neobacillus rhizophilus</name>
    <dbReference type="NCBI Taxonomy" id="2833579"/>
    <lineage>
        <taxon>Bacteria</taxon>
        <taxon>Bacillati</taxon>
        <taxon>Bacillota</taxon>
        <taxon>Bacilli</taxon>
        <taxon>Bacillales</taxon>
        <taxon>Bacillaceae</taxon>
        <taxon>Neobacillus</taxon>
    </lineage>
</organism>
<dbReference type="GO" id="GO:0052621">
    <property type="term" value="F:diguanylate cyclase activity"/>
    <property type="evidence" value="ECO:0007669"/>
    <property type="project" value="UniProtKB-EC"/>
</dbReference>
<dbReference type="SMART" id="SM00267">
    <property type="entry name" value="GGDEF"/>
    <property type="match status" value="1"/>
</dbReference>
<dbReference type="PANTHER" id="PTHR45138:SF9">
    <property type="entry name" value="DIGUANYLATE CYCLASE DGCM-RELATED"/>
    <property type="match status" value="1"/>
</dbReference>
<dbReference type="GO" id="GO:1902201">
    <property type="term" value="P:negative regulation of bacterial-type flagellum-dependent cell motility"/>
    <property type="evidence" value="ECO:0007669"/>
    <property type="project" value="TreeGrafter"/>
</dbReference>
<gene>
    <name evidence="3" type="ORF">KHA99_23905</name>
</gene>
<dbReference type="RefSeq" id="WP_213120000.1">
    <property type="nucleotide sequence ID" value="NZ_JAGYPF010000005.1"/>
</dbReference>
<evidence type="ECO:0000259" key="2">
    <source>
        <dbReference type="PROSITE" id="PS50887"/>
    </source>
</evidence>
<evidence type="ECO:0000313" key="4">
    <source>
        <dbReference type="Proteomes" id="UP000679749"/>
    </source>
</evidence>
<protein>
    <submittedName>
        <fullName evidence="3">Diguanylate cyclase</fullName>
        <ecNumber evidence="3">2.7.7.65</ecNumber>
    </submittedName>
</protein>
<dbReference type="SUPFAM" id="SSF55781">
    <property type="entry name" value="GAF domain-like"/>
    <property type="match status" value="1"/>
</dbReference>